<keyword evidence="3" id="KW-1185">Reference proteome</keyword>
<dbReference type="HOGENOM" id="CLU_067782_0_0_10"/>
<dbReference type="PROSITE" id="PS50234">
    <property type="entry name" value="VWFA"/>
    <property type="match status" value="1"/>
</dbReference>
<name>I9T0R9_9BACE</name>
<gene>
    <name evidence="2" type="ORF">HMPREF1071_02793</name>
</gene>
<organism evidence="2 3">
    <name type="scientific">Bacteroides salyersiae CL02T12C01</name>
    <dbReference type="NCBI Taxonomy" id="997887"/>
    <lineage>
        <taxon>Bacteria</taxon>
        <taxon>Pseudomonadati</taxon>
        <taxon>Bacteroidota</taxon>
        <taxon>Bacteroidia</taxon>
        <taxon>Bacteroidales</taxon>
        <taxon>Bacteroidaceae</taxon>
        <taxon>Bacteroides</taxon>
    </lineage>
</organism>
<dbReference type="Proteomes" id="UP000005150">
    <property type="component" value="Unassembled WGS sequence"/>
</dbReference>
<dbReference type="RefSeq" id="WP_007480710.1">
    <property type="nucleotide sequence ID" value="NZ_JH724308.1"/>
</dbReference>
<reference evidence="2 3" key="1">
    <citation type="submission" date="2012-02" db="EMBL/GenBank/DDBJ databases">
        <title>The Genome Sequence of Bacteroides salyersiae CL02T12C01.</title>
        <authorList>
            <consortium name="The Broad Institute Genome Sequencing Platform"/>
            <person name="Earl A."/>
            <person name="Ward D."/>
            <person name="Feldgarden M."/>
            <person name="Gevers D."/>
            <person name="Zitomersky N.L."/>
            <person name="Coyne M.J."/>
            <person name="Comstock L.E."/>
            <person name="Young S.K."/>
            <person name="Zeng Q."/>
            <person name="Gargeya S."/>
            <person name="Fitzgerald M."/>
            <person name="Haas B."/>
            <person name="Abouelleil A."/>
            <person name="Alvarado L."/>
            <person name="Arachchi H.M."/>
            <person name="Berlin A."/>
            <person name="Chapman S.B."/>
            <person name="Gearin G."/>
            <person name="Goldberg J."/>
            <person name="Griggs A."/>
            <person name="Gujja S."/>
            <person name="Hansen M."/>
            <person name="Heiman D."/>
            <person name="Howarth C."/>
            <person name="Larimer J."/>
            <person name="Lui A."/>
            <person name="MacDonald P.J.P."/>
            <person name="McCowen C."/>
            <person name="Montmayeur A."/>
            <person name="Murphy C."/>
            <person name="Neiman D."/>
            <person name="Pearson M."/>
            <person name="Priest M."/>
            <person name="Roberts A."/>
            <person name="Saif S."/>
            <person name="Shea T."/>
            <person name="Sisk P."/>
            <person name="Stolte C."/>
            <person name="Sykes S."/>
            <person name="Wortman J."/>
            <person name="Nusbaum C."/>
            <person name="Birren B."/>
        </authorList>
    </citation>
    <scope>NUCLEOTIDE SEQUENCE [LARGE SCALE GENOMIC DNA]</scope>
    <source>
        <strain evidence="2 3">CL02T12C01</strain>
    </source>
</reference>
<dbReference type="InterPro" id="IPR002035">
    <property type="entry name" value="VWF_A"/>
</dbReference>
<evidence type="ECO:0000259" key="1">
    <source>
        <dbReference type="PROSITE" id="PS50234"/>
    </source>
</evidence>
<evidence type="ECO:0000313" key="3">
    <source>
        <dbReference type="Proteomes" id="UP000005150"/>
    </source>
</evidence>
<dbReference type="Gene3D" id="3.40.50.410">
    <property type="entry name" value="von Willebrand factor, type A domain"/>
    <property type="match status" value="1"/>
</dbReference>
<dbReference type="OrthoDB" id="7605323at2"/>
<feature type="domain" description="VWFA" evidence="1">
    <location>
        <begin position="14"/>
        <end position="214"/>
    </location>
</feature>
<dbReference type="PATRIC" id="fig|997887.3.peg.2898"/>
<dbReference type="EMBL" id="AGXV01000032">
    <property type="protein sequence ID" value="EIY62173.1"/>
    <property type="molecule type" value="Genomic_DNA"/>
</dbReference>
<accession>I9T0R9</accession>
<dbReference type="InterPro" id="IPR036465">
    <property type="entry name" value="vWFA_dom_sf"/>
</dbReference>
<dbReference type="SUPFAM" id="SSF53300">
    <property type="entry name" value="vWA-like"/>
    <property type="match status" value="1"/>
</dbReference>
<sequence length="257" mass="27937">MSYSIQWGQKSPGHIIFLIDQSGSMCGSNEVKAAEAVHQAIEEIINNCINGTKVKNRVYITIIGYGNEHDVCILKEGWATDYVADLQQCKVSGSLIIEPDSYGGTPMAEGFDKAKDCLEKWLNDRSAAGTDIPAPIVINITDGMPNDEDDATASAHEIMNMTTPDGNVILFNIHMDEDGREIRFPRSISQTGGSDEAAFLFNISSEMNDQFIRVAHSKGFEGVSRGAKGFIANANGDTLVRFIEFGSSVSSMAMTPR</sequence>
<comment type="caution">
    <text evidence="2">The sequence shown here is derived from an EMBL/GenBank/DDBJ whole genome shotgun (WGS) entry which is preliminary data.</text>
</comment>
<protein>
    <recommendedName>
        <fullName evidence="1">VWFA domain-containing protein</fullName>
    </recommendedName>
</protein>
<dbReference type="AlphaFoldDB" id="I9T0R9"/>
<evidence type="ECO:0000313" key="2">
    <source>
        <dbReference type="EMBL" id="EIY62173.1"/>
    </source>
</evidence>
<proteinExistence type="predicted"/>